<evidence type="ECO:0000313" key="2">
    <source>
        <dbReference type="Proteomes" id="UP000003250"/>
    </source>
</evidence>
<dbReference type="Proteomes" id="UP000003250">
    <property type="component" value="Unassembled WGS sequence"/>
</dbReference>
<dbReference type="AlphaFoldDB" id="H0HX35"/>
<evidence type="ECO:0000313" key="1">
    <source>
        <dbReference type="EMBL" id="EHK54632.1"/>
    </source>
</evidence>
<protein>
    <submittedName>
        <fullName evidence="1">Uncharacterized protein</fullName>
    </submittedName>
</protein>
<dbReference type="PATRIC" id="fig|1107882.3.peg.4618"/>
<proteinExistence type="predicted"/>
<dbReference type="OrthoDB" id="7579938at2"/>
<dbReference type="RefSeq" id="WP_008838342.1">
    <property type="nucleotide sequence ID" value="NZ_AHAM01000204.1"/>
</dbReference>
<name>H0HX35_9HYPH</name>
<dbReference type="EMBL" id="AHAM01000204">
    <property type="protein sequence ID" value="EHK54632.1"/>
    <property type="molecule type" value="Genomic_DNA"/>
</dbReference>
<organism evidence="1 2">
    <name type="scientific">Mesorhizobium alhagi CCNWXJ12-2</name>
    <dbReference type="NCBI Taxonomy" id="1107882"/>
    <lineage>
        <taxon>Bacteria</taxon>
        <taxon>Pseudomonadati</taxon>
        <taxon>Pseudomonadota</taxon>
        <taxon>Alphaproteobacteria</taxon>
        <taxon>Hyphomicrobiales</taxon>
        <taxon>Phyllobacteriaceae</taxon>
        <taxon>Allomesorhizobium</taxon>
    </lineage>
</organism>
<reference evidence="1 2" key="1">
    <citation type="journal article" date="2012" name="J. Bacteriol.">
        <title>Draft Genome Sequence of Mesorhizobium alhagi CCNWXJ12-2T, a Novel Salt-Resistant Species Isolated from the Desert of Northwestern China.</title>
        <authorList>
            <person name="Zhou M."/>
            <person name="Chen W."/>
            <person name="Chen H."/>
            <person name="Wei G."/>
        </authorList>
    </citation>
    <scope>NUCLEOTIDE SEQUENCE [LARGE SCALE GENOMIC DNA]</scope>
    <source>
        <strain evidence="1 2">CCNWXJ12-2</strain>
    </source>
</reference>
<accession>H0HX35</accession>
<gene>
    <name evidence="1" type="ORF">MAXJ12_23772</name>
</gene>
<sequence length="78" mass="8306">MIVAALRSRNGGRSAVVQKIGAAETASEVLKGRAGTAKRGDLTRILDRAPDAPPLPKDSFCFAKLPRLTFQVGRADKD</sequence>
<keyword evidence="2" id="KW-1185">Reference proteome</keyword>